<evidence type="ECO:0000256" key="3">
    <source>
        <dbReference type="ARBA" id="ARBA00008281"/>
    </source>
</evidence>
<comment type="subcellular location">
    <subcellularLocation>
        <location evidence="10">Cell inner membrane</location>
    </subcellularLocation>
    <subcellularLocation>
        <location evidence="2">Cell membrane</location>
        <topology evidence="2">Single-pass membrane protein</topology>
    </subcellularLocation>
</comment>
<keyword evidence="6 10" id="KW-0812">Transmembrane</keyword>
<dbReference type="PANTHER" id="PTHR35091:SF2">
    <property type="entry name" value="FLAGELLAR PROTEIN FLIL"/>
    <property type="match status" value="1"/>
</dbReference>
<keyword evidence="10" id="KW-0997">Cell inner membrane</keyword>
<comment type="function">
    <text evidence="1 10">Controls the rotational direction of flagella during chemotaxis.</text>
</comment>
<accession>A0A8J7LWA3</accession>
<evidence type="ECO:0000256" key="7">
    <source>
        <dbReference type="ARBA" id="ARBA00022779"/>
    </source>
</evidence>
<evidence type="ECO:0000256" key="9">
    <source>
        <dbReference type="ARBA" id="ARBA00023136"/>
    </source>
</evidence>
<keyword evidence="11" id="KW-0966">Cell projection</keyword>
<evidence type="ECO:0000256" key="5">
    <source>
        <dbReference type="ARBA" id="ARBA00022500"/>
    </source>
</evidence>
<comment type="caution">
    <text evidence="11">The sequence shown here is derived from an EMBL/GenBank/DDBJ whole genome shotgun (WGS) entry which is preliminary data.</text>
</comment>
<dbReference type="GO" id="GO:0006935">
    <property type="term" value="P:chemotaxis"/>
    <property type="evidence" value="ECO:0007669"/>
    <property type="project" value="UniProtKB-KW"/>
</dbReference>
<dbReference type="GO" id="GO:0005886">
    <property type="term" value="C:plasma membrane"/>
    <property type="evidence" value="ECO:0007669"/>
    <property type="project" value="UniProtKB-SubCell"/>
</dbReference>
<evidence type="ECO:0000256" key="2">
    <source>
        <dbReference type="ARBA" id="ARBA00004162"/>
    </source>
</evidence>
<dbReference type="AlphaFoldDB" id="A0A8J7LWA3"/>
<evidence type="ECO:0000256" key="1">
    <source>
        <dbReference type="ARBA" id="ARBA00002254"/>
    </source>
</evidence>
<evidence type="ECO:0000256" key="6">
    <source>
        <dbReference type="ARBA" id="ARBA00022692"/>
    </source>
</evidence>
<dbReference type="GO" id="GO:0071978">
    <property type="term" value="P:bacterial-type flagellum-dependent swarming motility"/>
    <property type="evidence" value="ECO:0007669"/>
    <property type="project" value="TreeGrafter"/>
</dbReference>
<dbReference type="PANTHER" id="PTHR35091">
    <property type="entry name" value="FLAGELLAR PROTEIN FLIL"/>
    <property type="match status" value="1"/>
</dbReference>
<sequence length="162" mass="17685">MADAVAEVPEEPIKSSKKPLFIGLILALLGAGGGYFAVSSGLVGGSHEDGSHNATATTPQALPDIAFVEVEPIMISLSGSDRVRHLRFRGQLEVEAPYQKDVAHVLPRVTDVMNSYLRALELKDFEDPAALLRLRSQLLRRIQLVVGEGRVRDLLIMEFVLN</sequence>
<keyword evidence="5 10" id="KW-0145">Chemotaxis</keyword>
<evidence type="ECO:0000313" key="11">
    <source>
        <dbReference type="EMBL" id="MBJ6371886.1"/>
    </source>
</evidence>
<evidence type="ECO:0000256" key="10">
    <source>
        <dbReference type="RuleBase" id="RU364125"/>
    </source>
</evidence>
<evidence type="ECO:0000313" key="12">
    <source>
        <dbReference type="Proteomes" id="UP000619079"/>
    </source>
</evidence>
<protein>
    <recommendedName>
        <fullName evidence="10">Flagellar protein FliL</fullName>
    </recommendedName>
</protein>
<dbReference type="EMBL" id="JAELVR010000006">
    <property type="protein sequence ID" value="MBJ6371886.1"/>
    <property type="molecule type" value="Genomic_DNA"/>
</dbReference>
<evidence type="ECO:0000256" key="4">
    <source>
        <dbReference type="ARBA" id="ARBA00022475"/>
    </source>
</evidence>
<evidence type="ECO:0000256" key="8">
    <source>
        <dbReference type="ARBA" id="ARBA00022989"/>
    </source>
</evidence>
<dbReference type="RefSeq" id="WP_199024761.1">
    <property type="nucleotide sequence ID" value="NZ_JAELVR010000006.1"/>
</dbReference>
<dbReference type="Proteomes" id="UP000619079">
    <property type="component" value="Unassembled WGS sequence"/>
</dbReference>
<proteinExistence type="inferred from homology"/>
<keyword evidence="4" id="KW-1003">Cell membrane</keyword>
<dbReference type="Pfam" id="PF03748">
    <property type="entry name" value="FliL"/>
    <property type="match status" value="1"/>
</dbReference>
<keyword evidence="9 10" id="KW-0472">Membrane</keyword>
<keyword evidence="8 10" id="KW-1133">Transmembrane helix</keyword>
<reference evidence="11" key="1">
    <citation type="submission" date="2020-12" db="EMBL/GenBank/DDBJ databases">
        <title>Sedimentitalea sp. nov., isolated from sand in Incheon.</title>
        <authorList>
            <person name="Kim W."/>
        </authorList>
    </citation>
    <scope>NUCLEOTIDE SEQUENCE</scope>
    <source>
        <strain evidence="11">CAU 1593</strain>
    </source>
</reference>
<feature type="transmembrane region" description="Helical" evidence="10">
    <location>
        <begin position="20"/>
        <end position="38"/>
    </location>
</feature>
<organism evidence="11 12">
    <name type="scientific">Sedimentitalea arenosa</name>
    <dbReference type="NCBI Taxonomy" id="2798803"/>
    <lineage>
        <taxon>Bacteria</taxon>
        <taxon>Pseudomonadati</taxon>
        <taxon>Pseudomonadota</taxon>
        <taxon>Alphaproteobacteria</taxon>
        <taxon>Rhodobacterales</taxon>
        <taxon>Paracoccaceae</taxon>
        <taxon>Sedimentitalea</taxon>
    </lineage>
</organism>
<keyword evidence="12" id="KW-1185">Reference proteome</keyword>
<name>A0A8J7LWA3_9RHOB</name>
<gene>
    <name evidence="11" type="ORF">JF290_10150</name>
</gene>
<dbReference type="GO" id="GO:0009425">
    <property type="term" value="C:bacterial-type flagellum basal body"/>
    <property type="evidence" value="ECO:0007669"/>
    <property type="project" value="InterPro"/>
</dbReference>
<keyword evidence="7 10" id="KW-0283">Flagellar rotation</keyword>
<comment type="similarity">
    <text evidence="3 10">Belongs to the FliL family.</text>
</comment>
<keyword evidence="11" id="KW-0282">Flagellum</keyword>
<dbReference type="InterPro" id="IPR005503">
    <property type="entry name" value="FliL"/>
</dbReference>
<keyword evidence="11" id="KW-0969">Cilium</keyword>